<dbReference type="InterPro" id="IPR036134">
    <property type="entry name" value="Crypto/Photolyase_FAD-like_sf"/>
</dbReference>
<feature type="site" description="Electron transfer via tryptophanyl radical" evidence="6">
    <location>
        <position position="404"/>
    </location>
</feature>
<evidence type="ECO:0000256" key="3">
    <source>
        <dbReference type="ARBA" id="ARBA00022827"/>
    </source>
</evidence>
<dbReference type="EMBL" id="KZ155838">
    <property type="protein sequence ID" value="OUS42345.1"/>
    <property type="molecule type" value="Genomic_DNA"/>
</dbReference>
<feature type="binding site" evidence="5">
    <location>
        <begin position="320"/>
        <end position="327"/>
    </location>
    <ligand>
        <name>FAD</name>
        <dbReference type="ChEBI" id="CHEBI:57692"/>
    </ligand>
</feature>
<dbReference type="NCBIfam" id="TIGR02765">
    <property type="entry name" value="crypto_DASH"/>
    <property type="match status" value="1"/>
</dbReference>
<gene>
    <name evidence="10" type="ORF">BE221DRAFT_195815</name>
</gene>
<evidence type="ECO:0000256" key="8">
    <source>
        <dbReference type="SAM" id="MobiDB-lite"/>
    </source>
</evidence>
<comment type="function">
    <text evidence="7">May have a photoreceptor function.</text>
</comment>
<dbReference type="InterPro" id="IPR018394">
    <property type="entry name" value="DNA_photolyase_1_CS_C"/>
</dbReference>
<dbReference type="SUPFAM" id="SSF48173">
    <property type="entry name" value="Cryptochrome/photolyase FAD-binding domain"/>
    <property type="match status" value="1"/>
</dbReference>
<comment type="cofactor">
    <cofactor evidence="7">
        <name>(6R)-5,10-methylene-5,6,7,8-tetrahydrofolate</name>
        <dbReference type="ChEBI" id="CHEBI:15636"/>
    </cofactor>
    <text evidence="7">Binds 1 5,10-methenyltetrahydrofolate (MTHF) per subunit.</text>
</comment>
<protein>
    <recommendedName>
        <fullName evidence="7">Cryptochrome DASH</fullName>
    </recommendedName>
</protein>
<feature type="domain" description="Photolyase/cryptochrome alpha/beta" evidence="9">
    <location>
        <begin position="4"/>
        <end position="151"/>
    </location>
</feature>
<dbReference type="PANTHER" id="PTHR11455:SF22">
    <property type="entry name" value="CRYPTOCHROME DASH"/>
    <property type="match status" value="1"/>
</dbReference>
<dbReference type="InterPro" id="IPR014133">
    <property type="entry name" value="Cry_DASH"/>
</dbReference>
<dbReference type="PRINTS" id="PR00147">
    <property type="entry name" value="DNAPHOTLYASE"/>
</dbReference>
<comment type="similarity">
    <text evidence="1 7">Belongs to the DNA photolyase class-1 family.</text>
</comment>
<dbReference type="GO" id="GO:0000719">
    <property type="term" value="P:photoreactive repair"/>
    <property type="evidence" value="ECO:0007669"/>
    <property type="project" value="TreeGrafter"/>
</dbReference>
<evidence type="ECO:0000313" key="10">
    <source>
        <dbReference type="EMBL" id="OUS42345.1"/>
    </source>
</evidence>
<name>A0A1Y5I5M3_OSTTA</name>
<evidence type="ECO:0000256" key="6">
    <source>
        <dbReference type="PIRSR" id="PIRSR602081-2"/>
    </source>
</evidence>
<feature type="site" description="Electron transfer via tryptophanyl radical" evidence="6">
    <location>
        <position position="351"/>
    </location>
</feature>
<feature type="region of interest" description="Disordered" evidence="8">
    <location>
        <begin position="497"/>
        <end position="546"/>
    </location>
</feature>
<dbReference type="PROSITE" id="PS00394">
    <property type="entry name" value="DNA_PHOTOLYASES_1_1"/>
    <property type="match status" value="1"/>
</dbReference>
<feature type="site" description="Electron transfer via tryptophanyl radical" evidence="6">
    <location>
        <position position="427"/>
    </location>
</feature>
<dbReference type="GO" id="GO:0003677">
    <property type="term" value="F:DNA binding"/>
    <property type="evidence" value="ECO:0007669"/>
    <property type="project" value="TreeGrafter"/>
</dbReference>
<dbReference type="GO" id="GO:0071949">
    <property type="term" value="F:FAD binding"/>
    <property type="evidence" value="ECO:0007669"/>
    <property type="project" value="TreeGrafter"/>
</dbReference>
<dbReference type="PANTHER" id="PTHR11455">
    <property type="entry name" value="CRYPTOCHROME"/>
    <property type="match status" value="1"/>
</dbReference>
<evidence type="ECO:0000256" key="5">
    <source>
        <dbReference type="PIRSR" id="PIRSR602081-1"/>
    </source>
</evidence>
<dbReference type="PROSITE" id="PS51645">
    <property type="entry name" value="PHR_CRY_ALPHA_BETA"/>
    <property type="match status" value="1"/>
</dbReference>
<dbReference type="Proteomes" id="UP000195557">
    <property type="component" value="Unassembled WGS sequence"/>
</dbReference>
<keyword evidence="4 7" id="KW-0157">Chromophore</keyword>
<dbReference type="AlphaFoldDB" id="A0A1Y5I5M3"/>
<keyword evidence="3 5" id="KW-0274">FAD</keyword>
<dbReference type="Gene3D" id="1.10.579.10">
    <property type="entry name" value="DNA Cyclobutane Dipyrimidine Photolyase, subunit A, domain 3"/>
    <property type="match status" value="1"/>
</dbReference>
<dbReference type="InterPro" id="IPR036155">
    <property type="entry name" value="Crypto/Photolyase_N_sf"/>
</dbReference>
<evidence type="ECO:0000256" key="7">
    <source>
        <dbReference type="RuleBase" id="RU367151"/>
    </source>
</evidence>
<sequence>MGRTRVVIWFRNDLRLLDNACVARAATLASESSDVEVVPVYVFDETYFKPSKRGLARFGAGRGKFTLECVGDLKTSLRALGSDLLVRCGKSRDVIAELTLTGANDRTIILTQTEVTSEETEMDVAVERATRERARGGAASATMERHWGSTLYHIDDVPFDVTSGLSDLPDVFTPFRNKVESKCKVRDVIPAPTANALGHVPASVEGFEWMPDPSDLPFASSEIAMDCDKRIKDCLDERSVLDFKGGESNALARVKYYLWESDRLATYFETRNGMLGGDYSTKLAPWLALGCVSPRHVVSEIRRYESERVENKSTYWVIFELIWRDFFKFFALKHGNKIFHLDGTAGRRASWKRDEKILKAWKTGTTGYPLIDANMRELAATGFMSNRGRQNVASWLALDAGIDWRHGADWFEHHLLDYDTASNWGNWCAAAGMTGGRINRFNIAKQTKDYDPAGEYIKTWVKELAEVPAAYIADPNQAPRELRDRIGLNYPNKLALPRRDFTEMGSPPGPRRGGGGGGRGRGRPGGSTPNRGTKARVASVYDTVYG</sequence>
<proteinExistence type="inferred from homology"/>
<dbReference type="InterPro" id="IPR014729">
    <property type="entry name" value="Rossmann-like_a/b/a_fold"/>
</dbReference>
<dbReference type="Pfam" id="PF03441">
    <property type="entry name" value="FAD_binding_7"/>
    <property type="match status" value="1"/>
</dbReference>
<feature type="binding site" evidence="5">
    <location>
        <position position="267"/>
    </location>
    <ligand>
        <name>FAD</name>
        <dbReference type="ChEBI" id="CHEBI:57692"/>
    </ligand>
</feature>
<accession>A0A1Y5I5M3</accession>
<dbReference type="InterPro" id="IPR006050">
    <property type="entry name" value="DNA_photolyase_N"/>
</dbReference>
<dbReference type="GO" id="GO:0003904">
    <property type="term" value="F:deoxyribodipyrimidine photo-lyase activity"/>
    <property type="evidence" value="ECO:0007669"/>
    <property type="project" value="TreeGrafter"/>
</dbReference>
<keyword evidence="2 5" id="KW-0285">Flavoprotein</keyword>
<comment type="cofactor">
    <cofactor evidence="5 7">
        <name>FAD</name>
        <dbReference type="ChEBI" id="CHEBI:57692"/>
    </cofactor>
    <text evidence="5 7">Binds 1 FAD per subunit.</text>
</comment>
<dbReference type="SUPFAM" id="SSF52425">
    <property type="entry name" value="Cryptochrome/photolyase, N-terminal domain"/>
    <property type="match status" value="1"/>
</dbReference>
<evidence type="ECO:0000259" key="9">
    <source>
        <dbReference type="PROSITE" id="PS51645"/>
    </source>
</evidence>
<reference evidence="10" key="1">
    <citation type="submission" date="2017-04" db="EMBL/GenBank/DDBJ databases">
        <title>Population genomics of picophytoplankton unveils novel chromosome hypervariability.</title>
        <authorList>
            <consortium name="DOE Joint Genome Institute"/>
            <person name="Blanc-Mathieu R."/>
            <person name="Krasovec M."/>
            <person name="Hebrard M."/>
            <person name="Yau S."/>
            <person name="Desgranges E."/>
            <person name="Martin J."/>
            <person name="Schackwitz W."/>
            <person name="Kuo A."/>
            <person name="Salin G."/>
            <person name="Donnadieu C."/>
            <person name="Desdevises Y."/>
            <person name="Sanchez-Ferandin S."/>
            <person name="Moreau H."/>
            <person name="Rivals E."/>
            <person name="Grigoriev I.V."/>
            <person name="Grimsley N."/>
            <person name="Eyre-Walker A."/>
            <person name="Piganeau G."/>
        </authorList>
    </citation>
    <scope>NUCLEOTIDE SEQUENCE [LARGE SCALE GENOMIC DNA]</scope>
    <source>
        <strain evidence="10">RCC 1115</strain>
    </source>
</reference>
<evidence type="ECO:0000256" key="4">
    <source>
        <dbReference type="ARBA" id="ARBA00022991"/>
    </source>
</evidence>
<feature type="binding site" evidence="5">
    <location>
        <begin position="417"/>
        <end position="419"/>
    </location>
    <ligand>
        <name>FAD</name>
        <dbReference type="ChEBI" id="CHEBI:57692"/>
    </ligand>
</feature>
<evidence type="ECO:0000256" key="1">
    <source>
        <dbReference type="ARBA" id="ARBA00005862"/>
    </source>
</evidence>
<dbReference type="Gene3D" id="3.40.50.620">
    <property type="entry name" value="HUPs"/>
    <property type="match status" value="1"/>
</dbReference>
<dbReference type="InterPro" id="IPR005101">
    <property type="entry name" value="Cryptochr/Photolyase_FAD-bd"/>
</dbReference>
<dbReference type="InterPro" id="IPR002081">
    <property type="entry name" value="Cryptochrome/DNA_photolyase_1"/>
</dbReference>
<dbReference type="Pfam" id="PF00875">
    <property type="entry name" value="DNA_photolyase"/>
    <property type="match status" value="1"/>
</dbReference>
<dbReference type="Gene3D" id="1.25.40.80">
    <property type="match status" value="1"/>
</dbReference>
<evidence type="ECO:0000256" key="2">
    <source>
        <dbReference type="ARBA" id="ARBA00022630"/>
    </source>
</evidence>
<feature type="compositionally biased region" description="Gly residues" evidence="8">
    <location>
        <begin position="511"/>
        <end position="525"/>
    </location>
</feature>
<organism evidence="10">
    <name type="scientific">Ostreococcus tauri</name>
    <name type="common">Marine green alga</name>
    <dbReference type="NCBI Taxonomy" id="70448"/>
    <lineage>
        <taxon>Eukaryota</taxon>
        <taxon>Viridiplantae</taxon>
        <taxon>Chlorophyta</taxon>
        <taxon>Mamiellophyceae</taxon>
        <taxon>Mamiellales</taxon>
        <taxon>Bathycoccaceae</taxon>
        <taxon>Ostreococcus</taxon>
    </lineage>
</organism>